<protein>
    <submittedName>
        <fullName evidence="1">Protein McrC</fullName>
    </submittedName>
</protein>
<dbReference type="InterPro" id="IPR019292">
    <property type="entry name" value="McrC"/>
</dbReference>
<evidence type="ECO:0000313" key="1">
    <source>
        <dbReference type="EMBL" id="GEO18197.1"/>
    </source>
</evidence>
<sequence length="344" mass="39552">MTIPVRNLYYLLIYAWGHFAGGATVATGIDESPDLPNLLGRVLLDGTHRLLRRGLDRGYRETTEYTRSPRGRFRFDRMARELTFLNGIAVCDADELTADVLHNQILLATLMSLASCKEVEKDLRHELRVTALRMGQVASIRLSAELFHRVQLSRNNAHYGLLLKICEFMYWSMMPDERGATSRFMSILEDEIRMSAVFEEFLRRFYQLEQAQYRVRAEIMRWQITAPTSSDPLLLPVMKTDLTLRSDAHTVIADAKYYRKPLGGAYGERVRSEHLYQLVTYLAHERAAESSRRISGLLLYPQVGGALHLEYELMGFPITVATIDLSQKWRAIHNDLLRLLKALN</sequence>
<comment type="caution">
    <text evidence="1">The sequence shown here is derived from an EMBL/GenBank/DDBJ whole genome shotgun (WGS) entry which is preliminary data.</text>
</comment>
<dbReference type="GO" id="GO:0009307">
    <property type="term" value="P:DNA restriction-modification system"/>
    <property type="evidence" value="ECO:0007669"/>
    <property type="project" value="InterPro"/>
</dbReference>
<organism evidence="1 2">
    <name type="scientific">Microvirga aerophila</name>
    <dbReference type="NCBI Taxonomy" id="670291"/>
    <lineage>
        <taxon>Bacteria</taxon>
        <taxon>Pseudomonadati</taxon>
        <taxon>Pseudomonadota</taxon>
        <taxon>Alphaproteobacteria</taxon>
        <taxon>Hyphomicrobiales</taxon>
        <taxon>Methylobacteriaceae</taxon>
        <taxon>Microvirga</taxon>
    </lineage>
</organism>
<dbReference type="EMBL" id="BJYU01000164">
    <property type="protein sequence ID" value="GEO18197.1"/>
    <property type="molecule type" value="Genomic_DNA"/>
</dbReference>
<dbReference type="Pfam" id="PF10117">
    <property type="entry name" value="McrBC"/>
    <property type="match status" value="1"/>
</dbReference>
<evidence type="ECO:0000313" key="2">
    <source>
        <dbReference type="Proteomes" id="UP000321085"/>
    </source>
</evidence>
<reference evidence="1 2" key="1">
    <citation type="submission" date="2019-07" db="EMBL/GenBank/DDBJ databases">
        <title>Whole genome shotgun sequence of Microvirga aerophila NBRC 106136.</title>
        <authorList>
            <person name="Hosoyama A."/>
            <person name="Uohara A."/>
            <person name="Ohji S."/>
            <person name="Ichikawa N."/>
        </authorList>
    </citation>
    <scope>NUCLEOTIDE SEQUENCE [LARGE SCALE GENOMIC DNA]</scope>
    <source>
        <strain evidence="1 2">NBRC 106136</strain>
    </source>
</reference>
<keyword evidence="2" id="KW-1185">Reference proteome</keyword>
<dbReference type="AlphaFoldDB" id="A0A512C2D3"/>
<dbReference type="RefSeq" id="WP_147022894.1">
    <property type="nucleotide sequence ID" value="NZ_BJYU01000164.1"/>
</dbReference>
<accession>A0A512C2D3</accession>
<dbReference type="PANTHER" id="PTHR38733:SF1">
    <property type="entry name" value="TYPE IV METHYL-DIRECTED RESTRICTION ENZYME ECOKMCRBC"/>
    <property type="match status" value="1"/>
</dbReference>
<gene>
    <name evidence="1" type="primary">mcrC</name>
    <name evidence="1" type="ORF">MAE02_58930</name>
</gene>
<proteinExistence type="predicted"/>
<dbReference type="PIRSF" id="PIRSF003109">
    <property type="entry name" value="McrC"/>
    <property type="match status" value="1"/>
</dbReference>
<dbReference type="PANTHER" id="PTHR38733">
    <property type="entry name" value="PROTEIN MCRC"/>
    <property type="match status" value="1"/>
</dbReference>
<dbReference type="InterPro" id="IPR014407">
    <property type="entry name" value="McrC_bac"/>
</dbReference>
<name>A0A512C2D3_9HYPH</name>
<dbReference type="Proteomes" id="UP000321085">
    <property type="component" value="Unassembled WGS sequence"/>
</dbReference>